<evidence type="ECO:0000256" key="3">
    <source>
        <dbReference type="ARBA" id="ARBA00023163"/>
    </source>
</evidence>
<evidence type="ECO:0000256" key="1">
    <source>
        <dbReference type="ARBA" id="ARBA00023015"/>
    </source>
</evidence>
<evidence type="ECO:0000259" key="4">
    <source>
        <dbReference type="PROSITE" id="PS01124"/>
    </source>
</evidence>
<dbReference type="Gene3D" id="1.10.10.60">
    <property type="entry name" value="Homeodomain-like"/>
    <property type="match status" value="1"/>
</dbReference>
<keyword evidence="2" id="KW-0238">DNA-binding</keyword>
<evidence type="ECO:0000313" key="5">
    <source>
        <dbReference type="EMBL" id="QQD17832.1"/>
    </source>
</evidence>
<dbReference type="SUPFAM" id="SSF46689">
    <property type="entry name" value="Homeodomain-like"/>
    <property type="match status" value="1"/>
</dbReference>
<dbReference type="PANTHER" id="PTHR47894:SF1">
    <property type="entry name" value="HTH-TYPE TRANSCRIPTIONAL REGULATOR VQSM"/>
    <property type="match status" value="1"/>
</dbReference>
<evidence type="ECO:0000313" key="6">
    <source>
        <dbReference type="Proteomes" id="UP000596063"/>
    </source>
</evidence>
<dbReference type="InterPro" id="IPR009057">
    <property type="entry name" value="Homeodomain-like_sf"/>
</dbReference>
<gene>
    <name evidence="5" type="ORF">I6N98_16045</name>
</gene>
<dbReference type="RefSeq" id="WP_198569331.1">
    <property type="nucleotide sequence ID" value="NZ_CP066167.1"/>
</dbReference>
<keyword evidence="3" id="KW-0804">Transcription</keyword>
<dbReference type="KEGG" id="snan:I6N98_16045"/>
<accession>A0A7T4R017</accession>
<dbReference type="Proteomes" id="UP000596063">
    <property type="component" value="Chromosome"/>
</dbReference>
<organism evidence="5 6">
    <name type="scientific">Spongiibacter nanhainus</name>
    <dbReference type="NCBI Taxonomy" id="2794344"/>
    <lineage>
        <taxon>Bacteria</taxon>
        <taxon>Pseudomonadati</taxon>
        <taxon>Pseudomonadota</taxon>
        <taxon>Gammaproteobacteria</taxon>
        <taxon>Cellvibrionales</taxon>
        <taxon>Spongiibacteraceae</taxon>
        <taxon>Spongiibacter</taxon>
    </lineage>
</organism>
<name>A0A7T4R017_9GAMM</name>
<keyword evidence="1" id="KW-0805">Transcription regulation</keyword>
<feature type="domain" description="HTH araC/xylS-type" evidence="4">
    <location>
        <begin position="235"/>
        <end position="333"/>
    </location>
</feature>
<dbReference type="EMBL" id="CP066167">
    <property type="protein sequence ID" value="QQD17832.1"/>
    <property type="molecule type" value="Genomic_DNA"/>
</dbReference>
<proteinExistence type="predicted"/>
<dbReference type="InterPro" id="IPR032687">
    <property type="entry name" value="AraC-type_N"/>
</dbReference>
<dbReference type="Pfam" id="PF12833">
    <property type="entry name" value="HTH_18"/>
    <property type="match status" value="1"/>
</dbReference>
<protein>
    <submittedName>
        <fullName evidence="5">AraC family transcriptional regulator ligand-binding domain-containing protein</fullName>
    </submittedName>
</protein>
<evidence type="ECO:0000256" key="2">
    <source>
        <dbReference type="ARBA" id="ARBA00023125"/>
    </source>
</evidence>
<dbReference type="InterPro" id="IPR018060">
    <property type="entry name" value="HTH_AraC"/>
</dbReference>
<dbReference type="GO" id="GO:0000976">
    <property type="term" value="F:transcription cis-regulatory region binding"/>
    <property type="evidence" value="ECO:0007669"/>
    <property type="project" value="TreeGrafter"/>
</dbReference>
<dbReference type="GO" id="GO:0005829">
    <property type="term" value="C:cytosol"/>
    <property type="evidence" value="ECO:0007669"/>
    <property type="project" value="TreeGrafter"/>
</dbReference>
<dbReference type="GO" id="GO:0003700">
    <property type="term" value="F:DNA-binding transcription factor activity"/>
    <property type="evidence" value="ECO:0007669"/>
    <property type="project" value="InterPro"/>
</dbReference>
<dbReference type="InterPro" id="IPR020449">
    <property type="entry name" value="Tscrpt_reg_AraC-type_HTH"/>
</dbReference>
<dbReference type="AlphaFoldDB" id="A0A7T4R017"/>
<dbReference type="PANTHER" id="PTHR47894">
    <property type="entry name" value="HTH-TYPE TRANSCRIPTIONAL REGULATOR GADX"/>
    <property type="match status" value="1"/>
</dbReference>
<sequence length="338" mass="38714">MRTPSVCGEYLDNLLEYLYGRGVTPAELRHVLRMTPEDHLTDQGRFPMRLFEMVLDAGSQILQDYYLGAHAGAHASRQAWGMVNYLGMSAPDTNSAIQAVVDFSRLLIDHGDLTFEHHTREQSRLTWLVPPRQTPSRHVVEFFFASWYRVNKPMLDRWCSKREIHFTHDGPADSAEIERIIEAPVHYGSDSNRVEFDNHFLNRPTRFPHPGIHRSLLQAARAELATLQLEDRIIRDVMDCIVRQLPEGVPKLEDVAAELNLAPRTLQRRLNNTSTNFKSLVDDARKERSKKLISDYEIGLLDISAELGFSDQSAFQKAFKRWFGQAPGRYRSSLKAVG</sequence>
<dbReference type="PROSITE" id="PS01124">
    <property type="entry name" value="HTH_ARAC_FAMILY_2"/>
    <property type="match status" value="1"/>
</dbReference>
<dbReference type="Pfam" id="PF12625">
    <property type="entry name" value="Arabinose_bd"/>
    <property type="match status" value="1"/>
</dbReference>
<dbReference type="SMART" id="SM00342">
    <property type="entry name" value="HTH_ARAC"/>
    <property type="match status" value="1"/>
</dbReference>
<keyword evidence="6" id="KW-1185">Reference proteome</keyword>
<dbReference type="PRINTS" id="PR00032">
    <property type="entry name" value="HTHARAC"/>
</dbReference>
<reference evidence="5 6" key="1">
    <citation type="submission" date="2020-12" db="EMBL/GenBank/DDBJ databases">
        <authorList>
            <person name="Shan Y."/>
        </authorList>
    </citation>
    <scope>NUCLEOTIDE SEQUENCE [LARGE SCALE GENOMIC DNA]</scope>
    <source>
        <strain evidence="6">csc3.9</strain>
    </source>
</reference>